<gene>
    <name evidence="1" type="ORF">MFFC18_39180</name>
</gene>
<name>A0A5B9PGY1_9BACT</name>
<reference evidence="1 2" key="1">
    <citation type="submission" date="2019-08" db="EMBL/GenBank/DDBJ databases">
        <title>Deep-cultivation of Planctomycetes and their phenomic and genomic characterization uncovers novel biology.</title>
        <authorList>
            <person name="Wiegand S."/>
            <person name="Jogler M."/>
            <person name="Boedeker C."/>
            <person name="Pinto D."/>
            <person name="Vollmers J."/>
            <person name="Rivas-Marin E."/>
            <person name="Kohn T."/>
            <person name="Peeters S.H."/>
            <person name="Heuer A."/>
            <person name="Rast P."/>
            <person name="Oberbeckmann S."/>
            <person name="Bunk B."/>
            <person name="Jeske O."/>
            <person name="Meyerdierks A."/>
            <person name="Storesund J.E."/>
            <person name="Kallscheuer N."/>
            <person name="Luecker S."/>
            <person name="Lage O.M."/>
            <person name="Pohl T."/>
            <person name="Merkel B.J."/>
            <person name="Hornburger P."/>
            <person name="Mueller R.-W."/>
            <person name="Bruemmer F."/>
            <person name="Labrenz M."/>
            <person name="Spormann A.M."/>
            <person name="Op den Camp H."/>
            <person name="Overmann J."/>
            <person name="Amann R."/>
            <person name="Jetten M.S.M."/>
            <person name="Mascher T."/>
            <person name="Medema M.H."/>
            <person name="Devos D.P."/>
            <person name="Kaster A.-K."/>
            <person name="Ovreas L."/>
            <person name="Rohde M."/>
            <person name="Galperin M.Y."/>
            <person name="Jogler C."/>
        </authorList>
    </citation>
    <scope>NUCLEOTIDE SEQUENCE [LARGE SCALE GENOMIC DNA]</scope>
    <source>
        <strain evidence="1 2">FC18</strain>
    </source>
</reference>
<dbReference type="Proteomes" id="UP000322214">
    <property type="component" value="Chromosome"/>
</dbReference>
<protein>
    <submittedName>
        <fullName evidence="1">Uncharacterized protein</fullName>
    </submittedName>
</protein>
<evidence type="ECO:0000313" key="1">
    <source>
        <dbReference type="EMBL" id="QEG24012.1"/>
    </source>
</evidence>
<dbReference type="EMBL" id="CP042912">
    <property type="protein sequence ID" value="QEG24012.1"/>
    <property type="molecule type" value="Genomic_DNA"/>
</dbReference>
<keyword evidence="2" id="KW-1185">Reference proteome</keyword>
<dbReference type="KEGG" id="mff:MFFC18_39180"/>
<sequence length="61" mass="7233">MQVHHQIFQSSYRFWNDLCNEAAQFASQIPPELLINITHSCDHQKGVVVVWYHWPTNEKPI</sequence>
<evidence type="ECO:0000313" key="2">
    <source>
        <dbReference type="Proteomes" id="UP000322214"/>
    </source>
</evidence>
<proteinExistence type="predicted"/>
<dbReference type="AlphaFoldDB" id="A0A5B9PGY1"/>
<organism evidence="1 2">
    <name type="scientific">Mariniblastus fucicola</name>
    <dbReference type="NCBI Taxonomy" id="980251"/>
    <lineage>
        <taxon>Bacteria</taxon>
        <taxon>Pseudomonadati</taxon>
        <taxon>Planctomycetota</taxon>
        <taxon>Planctomycetia</taxon>
        <taxon>Pirellulales</taxon>
        <taxon>Pirellulaceae</taxon>
        <taxon>Mariniblastus</taxon>
    </lineage>
</organism>
<accession>A0A5B9PGY1</accession>
<dbReference type="STRING" id="980251.GCA_001642875_04182"/>